<protein>
    <submittedName>
        <fullName evidence="1">Uncharacterized protein</fullName>
    </submittedName>
</protein>
<dbReference type="OrthoDB" id="8195485at2759"/>
<keyword evidence="2" id="KW-1185">Reference proteome</keyword>
<dbReference type="AlphaFoldDB" id="A0A4Y2KVD7"/>
<comment type="caution">
    <text evidence="1">The sequence shown here is derived from an EMBL/GenBank/DDBJ whole genome shotgun (WGS) entry which is preliminary data.</text>
</comment>
<gene>
    <name evidence="1" type="ORF">AVEN_67452_1</name>
</gene>
<accession>A0A4Y2KVD7</accession>
<dbReference type="EMBL" id="BGPR01005046">
    <property type="protein sequence ID" value="GBN06275.1"/>
    <property type="molecule type" value="Genomic_DNA"/>
</dbReference>
<evidence type="ECO:0000313" key="2">
    <source>
        <dbReference type="Proteomes" id="UP000499080"/>
    </source>
</evidence>
<proteinExistence type="predicted"/>
<sequence length="116" mass="13223">MFCFHFFKKSFVVKKAEEDADYVIIKSAFELQKEPQFVAIVGEDIDILVIMAASTNSENTFFLKPERGKAEDVLYRAAILNISPNIRDNTCFFMRSVAAMPHLIFSGSGRRNLSMF</sequence>
<evidence type="ECO:0000313" key="1">
    <source>
        <dbReference type="EMBL" id="GBN06275.1"/>
    </source>
</evidence>
<name>A0A4Y2KVD7_ARAVE</name>
<dbReference type="Proteomes" id="UP000499080">
    <property type="component" value="Unassembled WGS sequence"/>
</dbReference>
<reference evidence="1 2" key="1">
    <citation type="journal article" date="2019" name="Sci. Rep.">
        <title>Orb-weaving spider Araneus ventricosus genome elucidates the spidroin gene catalogue.</title>
        <authorList>
            <person name="Kono N."/>
            <person name="Nakamura H."/>
            <person name="Ohtoshi R."/>
            <person name="Moran D.A.P."/>
            <person name="Shinohara A."/>
            <person name="Yoshida Y."/>
            <person name="Fujiwara M."/>
            <person name="Mori M."/>
            <person name="Tomita M."/>
            <person name="Arakawa K."/>
        </authorList>
    </citation>
    <scope>NUCLEOTIDE SEQUENCE [LARGE SCALE GENOMIC DNA]</scope>
</reference>
<organism evidence="1 2">
    <name type="scientific">Araneus ventricosus</name>
    <name type="common">Orbweaver spider</name>
    <name type="synonym">Epeira ventricosa</name>
    <dbReference type="NCBI Taxonomy" id="182803"/>
    <lineage>
        <taxon>Eukaryota</taxon>
        <taxon>Metazoa</taxon>
        <taxon>Ecdysozoa</taxon>
        <taxon>Arthropoda</taxon>
        <taxon>Chelicerata</taxon>
        <taxon>Arachnida</taxon>
        <taxon>Araneae</taxon>
        <taxon>Araneomorphae</taxon>
        <taxon>Entelegynae</taxon>
        <taxon>Araneoidea</taxon>
        <taxon>Araneidae</taxon>
        <taxon>Araneus</taxon>
    </lineage>
</organism>